<dbReference type="InterPro" id="IPR036249">
    <property type="entry name" value="Thioredoxin-like_sf"/>
</dbReference>
<organism evidence="4">
    <name type="scientific">Perkinsus marinus (strain ATCC 50983 / TXsc)</name>
    <dbReference type="NCBI Taxonomy" id="423536"/>
    <lineage>
        <taxon>Eukaryota</taxon>
        <taxon>Sar</taxon>
        <taxon>Alveolata</taxon>
        <taxon>Perkinsozoa</taxon>
        <taxon>Perkinsea</taxon>
        <taxon>Perkinsida</taxon>
        <taxon>Perkinsidae</taxon>
        <taxon>Perkinsus</taxon>
    </lineage>
</organism>
<evidence type="ECO:0000313" key="3">
    <source>
        <dbReference type="EMBL" id="EER19739.1"/>
    </source>
</evidence>
<dbReference type="CDD" id="cd02995">
    <property type="entry name" value="PDI_a_PDI_a'_C"/>
    <property type="match status" value="1"/>
</dbReference>
<dbReference type="GO" id="GO:0005783">
    <property type="term" value="C:endoplasmic reticulum"/>
    <property type="evidence" value="ECO:0007669"/>
    <property type="project" value="TreeGrafter"/>
</dbReference>
<dbReference type="GO" id="GO:0006457">
    <property type="term" value="P:protein folding"/>
    <property type="evidence" value="ECO:0007669"/>
    <property type="project" value="TreeGrafter"/>
</dbReference>
<feature type="non-terminal residue" evidence="3">
    <location>
        <position position="145"/>
    </location>
</feature>
<dbReference type="GeneID" id="9057916"/>
<evidence type="ECO:0000259" key="2">
    <source>
        <dbReference type="PROSITE" id="PS51352"/>
    </source>
</evidence>
<dbReference type="SUPFAM" id="SSF52833">
    <property type="entry name" value="Thioredoxin-like"/>
    <property type="match status" value="1"/>
</dbReference>
<dbReference type="PANTHER" id="PTHR18929">
    <property type="entry name" value="PROTEIN DISULFIDE ISOMERASE"/>
    <property type="match status" value="1"/>
</dbReference>
<dbReference type="RefSeq" id="XP_002787943.1">
    <property type="nucleotide sequence ID" value="XM_002787897.1"/>
</dbReference>
<dbReference type="Pfam" id="PF00085">
    <property type="entry name" value="Thioredoxin"/>
    <property type="match status" value="1"/>
</dbReference>
<feature type="domain" description="Thioredoxin" evidence="2">
    <location>
        <begin position="20"/>
        <end position="144"/>
    </location>
</feature>
<evidence type="ECO:0000256" key="1">
    <source>
        <dbReference type="ARBA" id="ARBA00006347"/>
    </source>
</evidence>
<feature type="non-terminal residue" evidence="3">
    <location>
        <position position="1"/>
    </location>
</feature>
<dbReference type="OrthoDB" id="72053at2759"/>
<dbReference type="AlphaFoldDB" id="C5K704"/>
<protein>
    <submittedName>
        <fullName evidence="3">Thioredoxin, putative</fullName>
    </submittedName>
</protein>
<reference evidence="3 4" key="1">
    <citation type="submission" date="2008-07" db="EMBL/GenBank/DDBJ databases">
        <authorList>
            <person name="El-Sayed N."/>
            <person name="Caler E."/>
            <person name="Inman J."/>
            <person name="Amedeo P."/>
            <person name="Hass B."/>
            <person name="Wortman J."/>
        </authorList>
    </citation>
    <scope>NUCLEOTIDE SEQUENCE [LARGE SCALE GENOMIC DNA]</scope>
    <source>
        <strain evidence="4">ATCC 50983 / TXsc</strain>
    </source>
</reference>
<dbReference type="InParanoid" id="C5K704"/>
<dbReference type="OMA" id="ELSATWC"/>
<sequence length="145" mass="16505">SKLSKDYLRSFIKQFDEGGLSPYRRSEPIPQYSGNEGVLQVVSDNFEDIVMNDKQDVLVNYFAPWCGHCRQLSGIYSSLGEKVKHLSSTLKIVKVDATQNELPFRVDVFPTIALYPAGRKHAPVAFHGPRTVDRFIECVKTYVHR</sequence>
<dbReference type="PROSITE" id="PS00194">
    <property type="entry name" value="THIOREDOXIN_1"/>
    <property type="match status" value="1"/>
</dbReference>
<dbReference type="InterPro" id="IPR013766">
    <property type="entry name" value="Thioredoxin_domain"/>
</dbReference>
<comment type="similarity">
    <text evidence="1">Belongs to the protein disulfide isomerase family.</text>
</comment>
<dbReference type="EMBL" id="GG671053">
    <property type="protein sequence ID" value="EER19739.1"/>
    <property type="molecule type" value="Genomic_DNA"/>
</dbReference>
<dbReference type="PROSITE" id="PS51352">
    <property type="entry name" value="THIOREDOXIN_2"/>
    <property type="match status" value="1"/>
</dbReference>
<keyword evidence="4" id="KW-1185">Reference proteome</keyword>
<dbReference type="InterPro" id="IPR017937">
    <property type="entry name" value="Thioredoxin_CS"/>
</dbReference>
<dbReference type="GO" id="GO:0034976">
    <property type="term" value="P:response to endoplasmic reticulum stress"/>
    <property type="evidence" value="ECO:0007669"/>
    <property type="project" value="TreeGrafter"/>
</dbReference>
<dbReference type="Gene3D" id="3.40.30.10">
    <property type="entry name" value="Glutaredoxin"/>
    <property type="match status" value="1"/>
</dbReference>
<gene>
    <name evidence="3" type="ORF">Pmar_PMAR015000</name>
</gene>
<name>C5K704_PERM5</name>
<evidence type="ECO:0000313" key="4">
    <source>
        <dbReference type="Proteomes" id="UP000007800"/>
    </source>
</evidence>
<accession>C5K704</accession>
<proteinExistence type="inferred from homology"/>
<dbReference type="GO" id="GO:0003756">
    <property type="term" value="F:protein disulfide isomerase activity"/>
    <property type="evidence" value="ECO:0007669"/>
    <property type="project" value="TreeGrafter"/>
</dbReference>
<dbReference type="Proteomes" id="UP000007800">
    <property type="component" value="Unassembled WGS sequence"/>
</dbReference>